<dbReference type="AlphaFoldDB" id="A0A7S1MQZ6"/>
<organism evidence="1">
    <name type="scientific">Neobodo designis</name>
    <name type="common">Flagellated protozoan</name>
    <name type="synonym">Bodo designis</name>
    <dbReference type="NCBI Taxonomy" id="312471"/>
    <lineage>
        <taxon>Eukaryota</taxon>
        <taxon>Discoba</taxon>
        <taxon>Euglenozoa</taxon>
        <taxon>Kinetoplastea</taxon>
        <taxon>Metakinetoplastina</taxon>
        <taxon>Neobodonida</taxon>
        <taxon>Neobodo</taxon>
    </lineage>
</organism>
<dbReference type="GO" id="GO:0045505">
    <property type="term" value="F:dynein intermediate chain binding"/>
    <property type="evidence" value="ECO:0007669"/>
    <property type="project" value="TreeGrafter"/>
</dbReference>
<name>A0A7S1MQZ6_NEODS</name>
<dbReference type="InterPro" id="IPR005334">
    <property type="entry name" value="Tctex-1-like"/>
</dbReference>
<reference evidence="1" key="1">
    <citation type="submission" date="2021-01" db="EMBL/GenBank/DDBJ databases">
        <authorList>
            <person name="Corre E."/>
            <person name="Pelletier E."/>
            <person name="Niang G."/>
            <person name="Scheremetjew M."/>
            <person name="Finn R."/>
            <person name="Kale V."/>
            <person name="Holt S."/>
            <person name="Cochrane G."/>
            <person name="Meng A."/>
            <person name="Brown T."/>
            <person name="Cohen L."/>
        </authorList>
    </citation>
    <scope>NUCLEOTIDE SEQUENCE</scope>
    <source>
        <strain evidence="1">CCAP 1951/1</strain>
    </source>
</reference>
<dbReference type="PANTHER" id="PTHR21255:SF17">
    <property type="entry name" value="LIGHT CHAIN, PUTATIVE-RELATED"/>
    <property type="match status" value="1"/>
</dbReference>
<sequence length="123" mass="13500">MADTTTDTKKDKDSEETINLDDIKGAVKSALSVLDPESEAHVKYDHYKSADWITKISESVLEKCIKIRKPFKYVVNAVIAHRAGAGLHVCSSAHFGPADGVVSEVHEMNDTIFCAVTVYYVAL</sequence>
<evidence type="ECO:0008006" key="2">
    <source>
        <dbReference type="Google" id="ProtNLM"/>
    </source>
</evidence>
<dbReference type="GO" id="GO:0007018">
    <property type="term" value="P:microtubule-based movement"/>
    <property type="evidence" value="ECO:0007669"/>
    <property type="project" value="TreeGrafter"/>
</dbReference>
<gene>
    <name evidence="1" type="ORF">NDES1114_LOCUS26457</name>
</gene>
<proteinExistence type="predicted"/>
<accession>A0A7S1MQZ6</accession>
<dbReference type="Gene3D" id="3.30.1140.40">
    <property type="entry name" value="Tctex-1"/>
    <property type="match status" value="1"/>
</dbReference>
<dbReference type="GO" id="GO:0005737">
    <property type="term" value="C:cytoplasm"/>
    <property type="evidence" value="ECO:0007669"/>
    <property type="project" value="TreeGrafter"/>
</dbReference>
<dbReference type="InterPro" id="IPR038586">
    <property type="entry name" value="Tctex-1-like_sf"/>
</dbReference>
<dbReference type="CDD" id="cd21455">
    <property type="entry name" value="DLC-like_DYNLT1_DYNLT3"/>
    <property type="match status" value="1"/>
</dbReference>
<dbReference type="PANTHER" id="PTHR21255">
    <property type="entry name" value="T-COMPLEX-ASSOCIATED-TESTIS-EXPRESSED 1/ DYNEIN LIGHT CHAIN"/>
    <property type="match status" value="1"/>
</dbReference>
<dbReference type="GO" id="GO:0005868">
    <property type="term" value="C:cytoplasmic dynein complex"/>
    <property type="evidence" value="ECO:0007669"/>
    <property type="project" value="TreeGrafter"/>
</dbReference>
<dbReference type="EMBL" id="HBGF01039533">
    <property type="protein sequence ID" value="CAD9138671.1"/>
    <property type="molecule type" value="Transcribed_RNA"/>
</dbReference>
<protein>
    <recommendedName>
        <fullName evidence="2">Dynein light chain</fullName>
    </recommendedName>
</protein>
<evidence type="ECO:0000313" key="1">
    <source>
        <dbReference type="EMBL" id="CAD9138671.1"/>
    </source>
</evidence>
<dbReference type="Pfam" id="PF03645">
    <property type="entry name" value="Tctex-1"/>
    <property type="match status" value="1"/>
</dbReference>